<dbReference type="Gene3D" id="3.40.190.10">
    <property type="entry name" value="Periplasmic binding protein-like II"/>
    <property type="match status" value="2"/>
</dbReference>
<name>A0A2W4RGK2_9GAMM</name>
<comment type="caution">
    <text evidence="3">The sequence shown here is derived from an EMBL/GenBank/DDBJ whole genome shotgun (WGS) entry which is preliminary data.</text>
</comment>
<feature type="domain" description="SsuA/THI5-like" evidence="2">
    <location>
        <begin position="104"/>
        <end position="243"/>
    </location>
</feature>
<evidence type="ECO:0000313" key="4">
    <source>
        <dbReference type="Proteomes" id="UP000249396"/>
    </source>
</evidence>
<gene>
    <name evidence="3" type="ORF">DM484_06660</name>
</gene>
<dbReference type="PANTHER" id="PTHR30024">
    <property type="entry name" value="ALIPHATIC SULFONATES-BINDING PROTEIN-RELATED"/>
    <property type="match status" value="1"/>
</dbReference>
<evidence type="ECO:0000259" key="2">
    <source>
        <dbReference type="Pfam" id="PF09084"/>
    </source>
</evidence>
<dbReference type="Proteomes" id="UP000249396">
    <property type="component" value="Unassembled WGS sequence"/>
</dbReference>
<feature type="signal peptide" evidence="1">
    <location>
        <begin position="1"/>
        <end position="19"/>
    </location>
</feature>
<dbReference type="InterPro" id="IPR015168">
    <property type="entry name" value="SsuA/THI5"/>
</dbReference>
<dbReference type="EMBL" id="QJPH01000228">
    <property type="protein sequence ID" value="PZN82263.1"/>
    <property type="molecule type" value="Genomic_DNA"/>
</dbReference>
<reference evidence="3 4" key="1">
    <citation type="journal article" date="2018" name="Aquat. Microb. Ecol.">
        <title>Gammaproteobacterial methanotrophs dominate.</title>
        <authorList>
            <person name="Rissanen A.J."/>
            <person name="Saarenheimo J."/>
            <person name="Tiirola M."/>
            <person name="Peura S."/>
            <person name="Aalto S.L."/>
            <person name="Karvinen A."/>
            <person name="Nykanen H."/>
        </authorList>
    </citation>
    <scope>NUCLEOTIDE SEQUENCE [LARGE SCALE GENOMIC DNA]</scope>
    <source>
        <strain evidence="3">AMbin10</strain>
    </source>
</reference>
<feature type="chain" id="PRO_5016129822" evidence="1">
    <location>
        <begin position="20"/>
        <end position="328"/>
    </location>
</feature>
<proteinExistence type="predicted"/>
<keyword evidence="1" id="KW-0732">Signal</keyword>
<dbReference type="SUPFAM" id="SSF53850">
    <property type="entry name" value="Periplasmic binding protein-like II"/>
    <property type="match status" value="1"/>
</dbReference>
<dbReference type="AlphaFoldDB" id="A0A2W4RGK2"/>
<dbReference type="PANTHER" id="PTHR30024:SF48">
    <property type="entry name" value="ABC TRANSPORTER SUBSTRATE-BINDING PROTEIN"/>
    <property type="match status" value="1"/>
</dbReference>
<evidence type="ECO:0000313" key="3">
    <source>
        <dbReference type="EMBL" id="PZN82263.1"/>
    </source>
</evidence>
<evidence type="ECO:0000256" key="1">
    <source>
        <dbReference type="SAM" id="SignalP"/>
    </source>
</evidence>
<organism evidence="3 4">
    <name type="scientific">Candidatus Methylumidiphilus alinenensis</name>
    <dbReference type="NCBI Taxonomy" id="2202197"/>
    <lineage>
        <taxon>Bacteria</taxon>
        <taxon>Pseudomonadati</taxon>
        <taxon>Pseudomonadota</taxon>
        <taxon>Gammaproteobacteria</taxon>
        <taxon>Methylococcales</taxon>
        <taxon>Candidatus Methylumidiphilus</taxon>
    </lineage>
</organism>
<dbReference type="Pfam" id="PF09084">
    <property type="entry name" value="NMT1"/>
    <property type="match status" value="1"/>
</dbReference>
<protein>
    <submittedName>
        <fullName evidence="3">ABC transporter substrate-binding protein</fullName>
    </submittedName>
</protein>
<sequence length="328" mass="35293">MFRMLFLALVTLSPLLANAVPSVGTVKIGVLAFGTVNWELEAIRNEGLDKKYGLVLDVQKLAGPDAGKIGLKAGGLDLIATDWIWVANQNQAGADYRFIPYSTQAGALMAPSGTTIRTVADLKSKKIGVAGGPLDKNWILLKAYAKKAAGLDLEKAAEPVFAAPPLLNQQLTAGKLDALLNFWHYAAKLEAVGYRRVLDGRDVLKGLGVNQPLPNLGFVFKQSWAAANGPALDAFLKASAEARGLLCNNDLAWTRVAPLIQENDPKLQAVLRKEYCAGLVKRWGGEEMQAVAKIYAILHETGGAELTGKSGKLPEDIFFPYKGELIKQ</sequence>
<accession>A0A2W4RGK2</accession>